<feature type="transmembrane region" description="Helical" evidence="11">
    <location>
        <begin position="290"/>
        <end position="312"/>
    </location>
</feature>
<reference evidence="14 15" key="1">
    <citation type="journal article" date="2020" name="Nat. Food">
        <title>A phased Vanilla planifolia genome enables genetic improvement of flavour and production.</title>
        <authorList>
            <person name="Hasing T."/>
            <person name="Tang H."/>
            <person name="Brym M."/>
            <person name="Khazi F."/>
            <person name="Huang T."/>
            <person name="Chambers A.H."/>
        </authorList>
    </citation>
    <scope>NUCLEOTIDE SEQUENCE [LARGE SCALE GENOMIC DNA]</scope>
    <source>
        <tissue evidence="14">Leaf</tissue>
    </source>
</reference>
<evidence type="ECO:0000259" key="13">
    <source>
        <dbReference type="Pfam" id="PF02225"/>
    </source>
</evidence>
<keyword evidence="5 12" id="KW-0732">Signal</keyword>
<feature type="transmembrane region" description="Helical" evidence="11">
    <location>
        <begin position="387"/>
        <end position="408"/>
    </location>
</feature>
<dbReference type="Pfam" id="PF02225">
    <property type="entry name" value="PA"/>
    <property type="match status" value="1"/>
</dbReference>
<feature type="transmembrane region" description="Helical" evidence="11">
    <location>
        <begin position="445"/>
        <end position="464"/>
    </location>
</feature>
<dbReference type="FunFam" id="3.50.30.30:FF:000007">
    <property type="entry name" value="Signal peptide peptidase-like 3"/>
    <property type="match status" value="1"/>
</dbReference>
<organism evidence="14 15">
    <name type="scientific">Vanilla planifolia</name>
    <name type="common">Vanilla</name>
    <dbReference type="NCBI Taxonomy" id="51239"/>
    <lineage>
        <taxon>Eukaryota</taxon>
        <taxon>Viridiplantae</taxon>
        <taxon>Streptophyta</taxon>
        <taxon>Embryophyta</taxon>
        <taxon>Tracheophyta</taxon>
        <taxon>Spermatophyta</taxon>
        <taxon>Magnoliopsida</taxon>
        <taxon>Liliopsida</taxon>
        <taxon>Asparagales</taxon>
        <taxon>Orchidaceae</taxon>
        <taxon>Vanilloideae</taxon>
        <taxon>Vanilleae</taxon>
        <taxon>Vanilla</taxon>
    </lineage>
</organism>
<feature type="transmembrane region" description="Helical" evidence="11">
    <location>
        <begin position="476"/>
        <end position="499"/>
    </location>
</feature>
<evidence type="ECO:0000256" key="6">
    <source>
        <dbReference type="ARBA" id="ARBA00022753"/>
    </source>
</evidence>
<name>A0A835RKD0_VANPL</name>
<dbReference type="GO" id="GO:0030660">
    <property type="term" value="C:Golgi-associated vesicle membrane"/>
    <property type="evidence" value="ECO:0007669"/>
    <property type="project" value="TreeGrafter"/>
</dbReference>
<dbReference type="AlphaFoldDB" id="A0A835RKD0"/>
<evidence type="ECO:0000256" key="10">
    <source>
        <dbReference type="ARBA" id="ARBA00023180"/>
    </source>
</evidence>
<comment type="similarity">
    <text evidence="3">Belongs to the peptidase A22B family.</text>
</comment>
<keyword evidence="7" id="KW-0378">Hydrolase</keyword>
<evidence type="ECO:0000256" key="7">
    <source>
        <dbReference type="ARBA" id="ARBA00022801"/>
    </source>
</evidence>
<dbReference type="PANTHER" id="PTHR12174">
    <property type="entry name" value="SIGNAL PEPTIDE PEPTIDASE"/>
    <property type="match status" value="1"/>
</dbReference>
<dbReference type="OrthoDB" id="29661at2759"/>
<keyword evidence="10" id="KW-0325">Glycoprotein</keyword>
<feature type="signal peptide" evidence="12">
    <location>
        <begin position="1"/>
        <end position="34"/>
    </location>
</feature>
<evidence type="ECO:0000313" key="14">
    <source>
        <dbReference type="EMBL" id="KAG0489825.1"/>
    </source>
</evidence>
<keyword evidence="8 11" id="KW-1133">Transmembrane helix</keyword>
<dbReference type="GO" id="GO:0005765">
    <property type="term" value="C:lysosomal membrane"/>
    <property type="evidence" value="ECO:0007669"/>
    <property type="project" value="TreeGrafter"/>
</dbReference>
<feature type="domain" description="PA" evidence="13">
    <location>
        <begin position="111"/>
        <end position="178"/>
    </location>
</feature>
<proteinExistence type="inferred from homology"/>
<dbReference type="GO" id="GO:0098553">
    <property type="term" value="C:lumenal side of endoplasmic reticulum membrane"/>
    <property type="evidence" value="ECO:0007669"/>
    <property type="project" value="TreeGrafter"/>
</dbReference>
<keyword evidence="9 11" id="KW-0472">Membrane</keyword>
<evidence type="ECO:0000256" key="5">
    <source>
        <dbReference type="ARBA" id="ARBA00022729"/>
    </source>
</evidence>
<dbReference type="GO" id="GO:0098554">
    <property type="term" value="C:cytoplasmic side of endoplasmic reticulum membrane"/>
    <property type="evidence" value="ECO:0007669"/>
    <property type="project" value="TreeGrafter"/>
</dbReference>
<dbReference type="Proteomes" id="UP000639772">
    <property type="component" value="Chromosome 3"/>
</dbReference>
<dbReference type="InterPro" id="IPR046450">
    <property type="entry name" value="PA_dom_sf"/>
</dbReference>
<dbReference type="Gene3D" id="3.50.30.30">
    <property type="match status" value="1"/>
</dbReference>
<evidence type="ECO:0000256" key="1">
    <source>
        <dbReference type="ARBA" id="ARBA00003012"/>
    </source>
</evidence>
<evidence type="ECO:0000313" key="15">
    <source>
        <dbReference type="Proteomes" id="UP000639772"/>
    </source>
</evidence>
<evidence type="ECO:0000256" key="4">
    <source>
        <dbReference type="ARBA" id="ARBA00022692"/>
    </source>
</evidence>
<feature type="chain" id="PRO_5032847537" description="PA domain-containing protein" evidence="12">
    <location>
        <begin position="35"/>
        <end position="546"/>
    </location>
</feature>
<dbReference type="SMART" id="SM00730">
    <property type="entry name" value="PSN"/>
    <property type="match status" value="1"/>
</dbReference>
<dbReference type="EMBL" id="JADCNM010000003">
    <property type="protein sequence ID" value="KAG0489825.1"/>
    <property type="molecule type" value="Genomic_DNA"/>
</dbReference>
<evidence type="ECO:0000256" key="8">
    <source>
        <dbReference type="ARBA" id="ARBA00022989"/>
    </source>
</evidence>
<comment type="subcellular location">
    <subcellularLocation>
        <location evidence="2">Endosome membrane</location>
        <topology evidence="2">Multi-pass membrane protein</topology>
    </subcellularLocation>
</comment>
<keyword evidence="4 11" id="KW-0812">Transmembrane</keyword>
<dbReference type="GO" id="GO:0010008">
    <property type="term" value="C:endosome membrane"/>
    <property type="evidence" value="ECO:0007669"/>
    <property type="project" value="UniProtKB-SubCell"/>
</dbReference>
<dbReference type="SUPFAM" id="SSF52025">
    <property type="entry name" value="PA domain"/>
    <property type="match status" value="1"/>
</dbReference>
<dbReference type="InterPro" id="IPR007369">
    <property type="entry name" value="Peptidase_A22B_SPP"/>
</dbReference>
<evidence type="ECO:0000256" key="11">
    <source>
        <dbReference type="SAM" id="Phobius"/>
    </source>
</evidence>
<dbReference type="GO" id="GO:0033619">
    <property type="term" value="P:membrane protein proteolysis"/>
    <property type="evidence" value="ECO:0007669"/>
    <property type="project" value="TreeGrafter"/>
</dbReference>
<evidence type="ECO:0000256" key="12">
    <source>
        <dbReference type="SAM" id="SignalP"/>
    </source>
</evidence>
<dbReference type="GO" id="GO:0042500">
    <property type="term" value="F:aspartic endopeptidase activity, intramembrane cleaving"/>
    <property type="evidence" value="ECO:0007669"/>
    <property type="project" value="InterPro"/>
</dbReference>
<protein>
    <recommendedName>
        <fullName evidence="13">PA domain-containing protein</fullName>
    </recommendedName>
</protein>
<evidence type="ECO:0000256" key="9">
    <source>
        <dbReference type="ARBA" id="ARBA00023136"/>
    </source>
</evidence>
<feature type="transmembrane region" description="Helical" evidence="11">
    <location>
        <begin position="266"/>
        <end position="284"/>
    </location>
</feature>
<dbReference type="PANTHER" id="PTHR12174:SF90">
    <property type="entry name" value="SIGNAL PEPTIDE PEPTIDASE-LIKE 3"/>
    <property type="match status" value="1"/>
</dbReference>
<comment type="function">
    <text evidence="1">Intramembrane-cleaving aspartic protease (I-CLiP) that cleaves type II membrane signal peptides in the hydrophobic plane of the membrane.</text>
</comment>
<evidence type="ECO:0000256" key="3">
    <source>
        <dbReference type="ARBA" id="ARBA00006859"/>
    </source>
</evidence>
<feature type="transmembrane region" description="Helical" evidence="11">
    <location>
        <begin position="206"/>
        <end position="226"/>
    </location>
</feature>
<gene>
    <name evidence="14" type="ORF">HPP92_006688</name>
</gene>
<evidence type="ECO:0000256" key="2">
    <source>
        <dbReference type="ARBA" id="ARBA00004337"/>
    </source>
</evidence>
<accession>A0A835RKD0</accession>
<sequence length="546" mass="59553">MALFLDSSFPNPTTRPSALFYAALLFLASRIVLAARDGVSHGEETISSSLGCNNTYQLVKVKNWINGFEGPEVVGISARFGATLPRYLSEAVKRQAMITNPIASCARLSSKLADSIALAARGECDFTAKAKAAQSAGAAGLMVINDDEELNEMACTGNESAISITIPVIMISKSAGDNFRTSIANGGRLDVLLYSPIRPIVDFSAAYLWLIAVATVLCASLWSDIISYEQVDERYNQLTRKDQPNTGANIKDEVEKEIVEITTKGAIIFIVGASVFLLLLYFFMSKWFTRLLIVLFCIGSTQGTQFVVVSLISRMFRGCGKITVELPLLGEVTILSIVVLPFCAALAIVWATHQQSNYAWIGQDILGVCLMITVLQTAQLPNIKVASALLVSAFLYDIFWVFISPFIFKESVMIAVARGGNSGGDSIPMLLRMPRVFDPWGGYDMIGFGDIIFPGLLVAFGRRFDIINKKAKLKGYFPWLAFGYAFGLFLTYLGLYLMNGHGQPALLYLVPCTLGLTVILGWKRGELGFLWDHETTKPSDSSGAEA</sequence>
<dbReference type="Pfam" id="PF04258">
    <property type="entry name" value="Peptidase_A22B"/>
    <property type="match status" value="1"/>
</dbReference>
<comment type="caution">
    <text evidence="14">The sequence shown here is derived from an EMBL/GenBank/DDBJ whole genome shotgun (WGS) entry which is preliminary data.</text>
</comment>
<keyword evidence="6" id="KW-0967">Endosome</keyword>
<dbReference type="InterPro" id="IPR003137">
    <property type="entry name" value="PA_domain"/>
</dbReference>
<dbReference type="InterPro" id="IPR006639">
    <property type="entry name" value="Preselin/SPP"/>
</dbReference>
<feature type="transmembrane region" description="Helical" evidence="11">
    <location>
        <begin position="505"/>
        <end position="522"/>
    </location>
</feature>
<feature type="transmembrane region" description="Helical" evidence="11">
    <location>
        <begin position="358"/>
        <end position="375"/>
    </location>
</feature>
<feature type="transmembrane region" description="Helical" evidence="11">
    <location>
        <begin position="332"/>
        <end position="352"/>
    </location>
</feature>